<evidence type="ECO:0000313" key="7">
    <source>
        <dbReference type="EMBL" id="KRK38465.1"/>
    </source>
</evidence>
<evidence type="ECO:0000256" key="1">
    <source>
        <dbReference type="ARBA" id="ARBA00001974"/>
    </source>
</evidence>
<dbReference type="RefSeq" id="WP_054745001.1">
    <property type="nucleotide sequence ID" value="NZ_AZCV01000001.1"/>
</dbReference>
<dbReference type="SUPFAM" id="SSF51905">
    <property type="entry name" value="FAD/NAD(P)-binding domain"/>
    <property type="match status" value="1"/>
</dbReference>
<dbReference type="GO" id="GO:0016491">
    <property type="term" value="F:oxidoreductase activity"/>
    <property type="evidence" value="ECO:0007669"/>
    <property type="project" value="UniProtKB-KW"/>
</dbReference>
<keyword evidence="8" id="KW-1185">Reference proteome</keyword>
<dbReference type="InterPro" id="IPR023753">
    <property type="entry name" value="FAD/NAD-binding_dom"/>
</dbReference>
<evidence type="ECO:0000256" key="2">
    <source>
        <dbReference type="ARBA" id="ARBA00022630"/>
    </source>
</evidence>
<dbReference type="Pfam" id="PF07992">
    <property type="entry name" value="Pyr_redox_2"/>
    <property type="match status" value="1"/>
</dbReference>
<dbReference type="Proteomes" id="UP000050909">
    <property type="component" value="Unassembled WGS sequence"/>
</dbReference>
<keyword evidence="5" id="KW-0676">Redox-active center</keyword>
<dbReference type="EMBL" id="AZCV01000001">
    <property type="protein sequence ID" value="KRK38465.1"/>
    <property type="molecule type" value="Genomic_DNA"/>
</dbReference>
<dbReference type="InterPro" id="IPR036188">
    <property type="entry name" value="FAD/NAD-bd_sf"/>
</dbReference>
<accession>A0A0R1H3Z6</accession>
<dbReference type="InterPro" id="IPR050260">
    <property type="entry name" value="FAD-bd_OxRdtase"/>
</dbReference>
<evidence type="ECO:0000256" key="3">
    <source>
        <dbReference type="ARBA" id="ARBA00022827"/>
    </source>
</evidence>
<proteinExistence type="predicted"/>
<dbReference type="PANTHER" id="PTHR43429:SF1">
    <property type="entry name" value="NAD(P)H SULFUR OXIDOREDUCTASE (COA-DEPENDENT)"/>
    <property type="match status" value="1"/>
</dbReference>
<protein>
    <recommendedName>
        <fullName evidence="6">FAD/NAD(P)-binding domain-containing protein</fullName>
    </recommendedName>
</protein>
<keyword evidence="3" id="KW-0274">FAD</keyword>
<evidence type="ECO:0000256" key="5">
    <source>
        <dbReference type="ARBA" id="ARBA00023284"/>
    </source>
</evidence>
<comment type="cofactor">
    <cofactor evidence="1">
        <name>FAD</name>
        <dbReference type="ChEBI" id="CHEBI:57692"/>
    </cofactor>
</comment>
<comment type="caution">
    <text evidence="7">The sequence shown here is derived from an EMBL/GenBank/DDBJ whole genome shotgun (WGS) entry which is preliminary data.</text>
</comment>
<dbReference type="PATRIC" id="fig|1423722.3.peg.155"/>
<keyword evidence="4" id="KW-0560">Oxidoreductase</keyword>
<evidence type="ECO:0000256" key="4">
    <source>
        <dbReference type="ARBA" id="ARBA00023002"/>
    </source>
</evidence>
<gene>
    <name evidence="7" type="ORF">FC62_GL000151</name>
</gene>
<dbReference type="AlphaFoldDB" id="A0A0R1H3Z6"/>
<dbReference type="PANTHER" id="PTHR43429">
    <property type="entry name" value="PYRIDINE NUCLEOTIDE-DISULFIDE OXIDOREDUCTASE DOMAIN-CONTAINING"/>
    <property type="match status" value="1"/>
</dbReference>
<organism evidence="7 8">
    <name type="scientific">Amylolactobacillus amylotrophicus DSM 20534</name>
    <dbReference type="NCBI Taxonomy" id="1423722"/>
    <lineage>
        <taxon>Bacteria</taxon>
        <taxon>Bacillati</taxon>
        <taxon>Bacillota</taxon>
        <taxon>Bacilli</taxon>
        <taxon>Lactobacillales</taxon>
        <taxon>Lactobacillaceae</taxon>
        <taxon>Amylolactobacillus</taxon>
    </lineage>
</organism>
<feature type="domain" description="FAD/NAD(P)-binding" evidence="6">
    <location>
        <begin position="6"/>
        <end position="83"/>
    </location>
</feature>
<sequence length="88" mass="9726">MYGYKQAKAIYNSAKDNQHIAIVGGCFIGIELAEAYANTDHQVTLIQGNKQLLNNYVDADMSLKIVETLQQHGVDVRLGHRVKTPLAV</sequence>
<name>A0A0R1H3Z6_9LACO</name>
<dbReference type="Gene3D" id="3.50.50.60">
    <property type="entry name" value="FAD/NAD(P)-binding domain"/>
    <property type="match status" value="1"/>
</dbReference>
<evidence type="ECO:0000259" key="6">
    <source>
        <dbReference type="Pfam" id="PF07992"/>
    </source>
</evidence>
<keyword evidence="2" id="KW-0285">Flavoprotein</keyword>
<reference evidence="7 8" key="1">
    <citation type="journal article" date="2015" name="Genome Announc.">
        <title>Expanding the biotechnology potential of lactobacilli through comparative genomics of 213 strains and associated genera.</title>
        <authorList>
            <person name="Sun Z."/>
            <person name="Harris H.M."/>
            <person name="McCann A."/>
            <person name="Guo C."/>
            <person name="Argimon S."/>
            <person name="Zhang W."/>
            <person name="Yang X."/>
            <person name="Jeffery I.B."/>
            <person name="Cooney J.C."/>
            <person name="Kagawa T.F."/>
            <person name="Liu W."/>
            <person name="Song Y."/>
            <person name="Salvetti E."/>
            <person name="Wrobel A."/>
            <person name="Rasinkangas P."/>
            <person name="Parkhill J."/>
            <person name="Rea M.C."/>
            <person name="O'Sullivan O."/>
            <person name="Ritari J."/>
            <person name="Douillard F.P."/>
            <person name="Paul Ross R."/>
            <person name="Yang R."/>
            <person name="Briner A.E."/>
            <person name="Felis G.E."/>
            <person name="de Vos W.M."/>
            <person name="Barrangou R."/>
            <person name="Klaenhammer T.R."/>
            <person name="Caufield P.W."/>
            <person name="Cui Y."/>
            <person name="Zhang H."/>
            <person name="O'Toole P.W."/>
        </authorList>
    </citation>
    <scope>NUCLEOTIDE SEQUENCE [LARGE SCALE GENOMIC DNA]</scope>
    <source>
        <strain evidence="7 8">DSM 20534</strain>
    </source>
</reference>
<evidence type="ECO:0000313" key="8">
    <source>
        <dbReference type="Proteomes" id="UP000050909"/>
    </source>
</evidence>